<evidence type="ECO:0000313" key="2">
    <source>
        <dbReference type="Proteomes" id="UP000270036"/>
    </source>
</evidence>
<dbReference type="Proteomes" id="UP000270036">
    <property type="component" value="Chromosome"/>
</dbReference>
<accession>A0A448NQG4</accession>
<dbReference type="RefSeq" id="WP_051803789.1">
    <property type="nucleotide sequence ID" value="NZ_FOIX01000003.1"/>
</dbReference>
<evidence type="ECO:0000313" key="1">
    <source>
        <dbReference type="EMBL" id="VEH98822.1"/>
    </source>
</evidence>
<name>A0A448NQG4_9FLAO</name>
<organism evidence="1 2">
    <name type="scientific">Kaistella antarctica</name>
    <dbReference type="NCBI Taxonomy" id="266748"/>
    <lineage>
        <taxon>Bacteria</taxon>
        <taxon>Pseudomonadati</taxon>
        <taxon>Bacteroidota</taxon>
        <taxon>Flavobacteriia</taxon>
        <taxon>Flavobacteriales</taxon>
        <taxon>Weeksellaceae</taxon>
        <taxon>Chryseobacterium group</taxon>
        <taxon>Kaistella</taxon>
    </lineage>
</organism>
<protein>
    <submittedName>
        <fullName evidence="1">Uncharacterized protein</fullName>
    </submittedName>
</protein>
<reference evidence="1 2" key="1">
    <citation type="submission" date="2018-12" db="EMBL/GenBank/DDBJ databases">
        <authorList>
            <consortium name="Pathogen Informatics"/>
        </authorList>
    </citation>
    <scope>NUCLEOTIDE SEQUENCE [LARGE SCALE GENOMIC DNA]</scope>
    <source>
        <strain evidence="1 2">NCTC13489</strain>
    </source>
</reference>
<sequence>MLRNRESQKFLASLFAAVYLFVALFSQSFHDHGSAEVFKDFHFTKVEKTFSNSSELGHYADCLSCHILHEGKYAGSQEFSFSAISLKGSHLEIFTNEKAFVKLSLFNFHLRGPPALFI</sequence>
<gene>
    <name evidence="1" type="ORF">NCTC13489_01181</name>
</gene>
<dbReference type="AlphaFoldDB" id="A0A448NQG4"/>
<dbReference type="EMBL" id="LR134441">
    <property type="protein sequence ID" value="VEH98822.1"/>
    <property type="molecule type" value="Genomic_DNA"/>
</dbReference>
<dbReference type="KEGG" id="cant:NCTC13489_01181"/>
<proteinExistence type="predicted"/>
<dbReference type="OrthoDB" id="1259050at2"/>